<dbReference type="OrthoDB" id="2015831at2759"/>
<evidence type="ECO:0000256" key="12">
    <source>
        <dbReference type="ARBA" id="ARBA00023180"/>
    </source>
</evidence>
<dbReference type="FunFam" id="3.40.50.10140:FF:000021">
    <property type="entry name" value="Toll receptor 13"/>
    <property type="match status" value="1"/>
</dbReference>
<dbReference type="InterPro" id="IPR032675">
    <property type="entry name" value="LRR_dom_sf"/>
</dbReference>
<dbReference type="SMART" id="SM00365">
    <property type="entry name" value="LRR_SD22"/>
    <property type="match status" value="12"/>
</dbReference>
<keyword evidence="6 13" id="KW-0812">Transmembrane</keyword>
<dbReference type="PROSITE" id="PS51450">
    <property type="entry name" value="LRR"/>
    <property type="match status" value="7"/>
</dbReference>
<dbReference type="Gene3D" id="3.80.10.10">
    <property type="entry name" value="Ribonuclease Inhibitor"/>
    <property type="match status" value="7"/>
</dbReference>
<keyword evidence="7" id="KW-0732">Signal</keyword>
<evidence type="ECO:0000256" key="10">
    <source>
        <dbReference type="ARBA" id="ARBA00023136"/>
    </source>
</evidence>
<evidence type="ECO:0000313" key="15">
    <source>
        <dbReference type="EMBL" id="TRY76928.1"/>
    </source>
</evidence>
<gene>
    <name evidence="15" type="ORF">TCAL_13051</name>
</gene>
<dbReference type="SMART" id="SM00369">
    <property type="entry name" value="LRR_TYP"/>
    <property type="match status" value="25"/>
</dbReference>
<comment type="similarity">
    <text evidence="3">Belongs to the Toll-like receptor family.</text>
</comment>
<dbReference type="SUPFAM" id="SSF52200">
    <property type="entry name" value="Toll/Interleukin receptor TIR domain"/>
    <property type="match status" value="1"/>
</dbReference>
<dbReference type="InterPro" id="IPR001611">
    <property type="entry name" value="Leu-rich_rpt"/>
</dbReference>
<name>A0A553PGW7_TIGCA</name>
<keyword evidence="11" id="KW-0675">Receptor</keyword>
<dbReference type="PANTHER" id="PTHR24365:SF541">
    <property type="entry name" value="PROTEIN TOLL-RELATED"/>
    <property type="match status" value="1"/>
</dbReference>
<dbReference type="SMART" id="SM00255">
    <property type="entry name" value="TIR"/>
    <property type="match status" value="1"/>
</dbReference>
<keyword evidence="4" id="KW-1003">Cell membrane</keyword>
<dbReference type="EMBL" id="VCGU01000004">
    <property type="protein sequence ID" value="TRY76928.1"/>
    <property type="molecule type" value="Genomic_DNA"/>
</dbReference>
<dbReference type="Pfam" id="PF01582">
    <property type="entry name" value="TIR"/>
    <property type="match status" value="1"/>
</dbReference>
<evidence type="ECO:0000256" key="5">
    <source>
        <dbReference type="ARBA" id="ARBA00022614"/>
    </source>
</evidence>
<keyword evidence="16" id="KW-1185">Reference proteome</keyword>
<evidence type="ECO:0000256" key="9">
    <source>
        <dbReference type="ARBA" id="ARBA00022989"/>
    </source>
</evidence>
<evidence type="ECO:0000313" key="16">
    <source>
        <dbReference type="Proteomes" id="UP000318571"/>
    </source>
</evidence>
<feature type="transmembrane region" description="Helical" evidence="13">
    <location>
        <begin position="1054"/>
        <end position="1078"/>
    </location>
</feature>
<dbReference type="GO" id="GO:0038023">
    <property type="term" value="F:signaling receptor activity"/>
    <property type="evidence" value="ECO:0007669"/>
    <property type="project" value="TreeGrafter"/>
</dbReference>
<keyword evidence="5" id="KW-0433">Leucine-rich repeat</keyword>
<dbReference type="GO" id="GO:0005886">
    <property type="term" value="C:plasma membrane"/>
    <property type="evidence" value="ECO:0007669"/>
    <property type="project" value="UniProtKB-SubCell"/>
</dbReference>
<evidence type="ECO:0000256" key="3">
    <source>
        <dbReference type="ARBA" id="ARBA00009634"/>
    </source>
</evidence>
<reference evidence="15 16" key="1">
    <citation type="journal article" date="2018" name="Nat. Ecol. Evol.">
        <title>Genomic signatures of mitonuclear coevolution across populations of Tigriopus californicus.</title>
        <authorList>
            <person name="Barreto F.S."/>
            <person name="Watson E.T."/>
            <person name="Lima T.G."/>
            <person name="Willett C.S."/>
            <person name="Edmands S."/>
            <person name="Li W."/>
            <person name="Burton R.S."/>
        </authorList>
    </citation>
    <scope>NUCLEOTIDE SEQUENCE [LARGE SCALE GENOMIC DNA]</scope>
    <source>
        <strain evidence="15 16">San Diego</strain>
    </source>
</reference>
<evidence type="ECO:0000256" key="7">
    <source>
        <dbReference type="ARBA" id="ARBA00022729"/>
    </source>
</evidence>
<dbReference type="PANTHER" id="PTHR24365">
    <property type="entry name" value="TOLL-LIKE RECEPTOR"/>
    <property type="match status" value="1"/>
</dbReference>
<keyword evidence="8" id="KW-0677">Repeat</keyword>
<sequence length="1329" mass="149222">MKRKRSGSMFHDGTRGSSRSALPSVILRLGIVYSMSSWLWSCSLIFTLGGLLVGGGADGAPPPVPDDCQPSPFEDGLALICSLSAINSAEEKTNFSVVPSEHTLSLTVRCREPSLSRLEADGFRSLQHLKKLTLDGCHLRAIPPRAFYGLDKLRSLTVKTRNAGVLSVSTDAFVGLSALEHLDLSGNYIRYLSPHALCPLTRLTSLNMSLNEIGTLADLGSSLTCLESVQKIDLSNNDLSHLSSEYLTSKTWPKLEELRLNNNYIRSLKGNILRMKTWLHFVDMANNQLSSLPEDLFQDAMRLKRISLSNNSLVELPSTLLQGPVSQSLEVLDLSGNLLTSVDAPLLDNLQALTFLDLSFNALVSIDSARDFRGLNALQSLKLSHNKLSRLPNLPLPALRSLVLSHNDLTSKLPGRIFTKLPNLSHLLLDFNDIQELPQALFNNATRITVLDLSHNRLGVIPTAVNNLKNLQSFAISHNHLKNLSQLQLPALWRLQASGNSLSNVTSSQLDGLPALQVLDLSLNRIQDIEKSAFDSNKPLQALRLDGNKLTRIDGLFQNLPNLTWLNVSANEISVFDYAMVPTTLQWLDMHQNQIRSLENYFSLESQSQLKHIDASFNQIKELGPQNVPNNVETLLLNDNEIATLVPYTFFKKSKLKKVDLSVNQLEMVDRNSLRLSQDQPDMVSSPSLMANGLYPHELPNFYLGGNPIRCDCHMAWFKSINNEEANALQNLPHVADLESIYCQLMYSRDKSFVPLVDARIEEFLCSYKTHCFALCHCCDYDACDCEMTCPNNCTCYHDTSWTKNIAECSNAEFRELPEQLPMDATEIFLDGNNLELLPSHTFIGRKNLEVLYLNNSLISIVDNHTFNGLASLEVLHLEDNAISKLQGDEFHGLLFLRELHLENNRIHSVSNATFEDLRSLEVLFLHGNQIIDFPVWTLALNPNLKSVQLAGNHWSCSCRFMENFRLWLVRNRATVLDGSNIMCVSSNEAGSEVLTSSMLNITNCLQESAITATTHIQQAMGDGQSDLAYATDNKDDTNDSGGSVIVSKILFDFLPIFFSVIAVVVLLIILAVLVFLYRNKVRLWLYSKYGIRFFHRIDGIMDDADKIFDAFIAYSAKDEAFLRQVLAPELELSQTSSQQYKLCLFYRDLPAIHHINGGGIPLAHHPHHHHHIYHQIPDAIVQAAEASRRTVIVLSEHFLKCEWSRYDYKSGLHTALRCNRGKKLIVILLGDIASRRDLDPDLRLYMKTGIVLQWGDKLFWDKLRYALPDIRILNTSAFSPDTNSFRYETYNPHQSMATRSMGSSTYQSVLTTTTPDEQDSTRTMTIHI</sequence>
<dbReference type="Pfam" id="PF13855">
    <property type="entry name" value="LRR_8"/>
    <property type="match status" value="5"/>
</dbReference>
<keyword evidence="9 13" id="KW-1133">Transmembrane helix</keyword>
<evidence type="ECO:0000256" key="2">
    <source>
        <dbReference type="ARBA" id="ARBA00004236"/>
    </source>
</evidence>
<keyword evidence="12" id="KW-0325">Glycoprotein</keyword>
<proteinExistence type="inferred from homology"/>
<protein>
    <recommendedName>
        <fullName evidence="14">TIR domain-containing protein</fullName>
    </recommendedName>
</protein>
<comment type="subcellular location">
    <subcellularLocation>
        <location evidence="2">Cell membrane</location>
    </subcellularLocation>
    <subcellularLocation>
        <location evidence="1">Membrane</location>
        <topology evidence="1">Single-pass membrane protein</topology>
    </subcellularLocation>
</comment>
<dbReference type="STRING" id="6832.A0A553PGW7"/>
<dbReference type="Proteomes" id="UP000318571">
    <property type="component" value="Chromosome 5"/>
</dbReference>
<accession>A0A553PGW7</accession>
<evidence type="ECO:0000256" key="8">
    <source>
        <dbReference type="ARBA" id="ARBA00022737"/>
    </source>
</evidence>
<keyword evidence="10 13" id="KW-0472">Membrane</keyword>
<feature type="domain" description="TIR" evidence="14">
    <location>
        <begin position="1107"/>
        <end position="1268"/>
    </location>
</feature>
<dbReference type="GO" id="GO:0007165">
    <property type="term" value="P:signal transduction"/>
    <property type="evidence" value="ECO:0007669"/>
    <property type="project" value="InterPro"/>
</dbReference>
<organism evidence="15 16">
    <name type="scientific">Tigriopus californicus</name>
    <name type="common">Marine copepod</name>
    <dbReference type="NCBI Taxonomy" id="6832"/>
    <lineage>
        <taxon>Eukaryota</taxon>
        <taxon>Metazoa</taxon>
        <taxon>Ecdysozoa</taxon>
        <taxon>Arthropoda</taxon>
        <taxon>Crustacea</taxon>
        <taxon>Multicrustacea</taxon>
        <taxon>Hexanauplia</taxon>
        <taxon>Copepoda</taxon>
        <taxon>Harpacticoida</taxon>
        <taxon>Harpacticidae</taxon>
        <taxon>Tigriopus</taxon>
    </lineage>
</organism>
<evidence type="ECO:0000256" key="4">
    <source>
        <dbReference type="ARBA" id="ARBA00022475"/>
    </source>
</evidence>
<comment type="caution">
    <text evidence="15">The sequence shown here is derived from an EMBL/GenBank/DDBJ whole genome shotgun (WGS) entry which is preliminary data.</text>
</comment>
<dbReference type="InterPro" id="IPR035897">
    <property type="entry name" value="Toll_tir_struct_dom_sf"/>
</dbReference>
<dbReference type="SUPFAM" id="SSF52058">
    <property type="entry name" value="L domain-like"/>
    <property type="match status" value="2"/>
</dbReference>
<evidence type="ECO:0000259" key="14">
    <source>
        <dbReference type="PROSITE" id="PS50104"/>
    </source>
</evidence>
<evidence type="ECO:0000256" key="11">
    <source>
        <dbReference type="ARBA" id="ARBA00023170"/>
    </source>
</evidence>
<dbReference type="SMART" id="SM00364">
    <property type="entry name" value="LRR_BAC"/>
    <property type="match status" value="11"/>
</dbReference>
<dbReference type="FunFam" id="3.80.10.10:FF:001438">
    <property type="entry name" value="Uncharacterized protein"/>
    <property type="match status" value="1"/>
</dbReference>
<dbReference type="SUPFAM" id="SSF52047">
    <property type="entry name" value="RNI-like"/>
    <property type="match status" value="1"/>
</dbReference>
<evidence type="ECO:0000256" key="1">
    <source>
        <dbReference type="ARBA" id="ARBA00004167"/>
    </source>
</evidence>
<dbReference type="Gene3D" id="3.40.50.10140">
    <property type="entry name" value="Toll/interleukin-1 receptor homology (TIR) domain"/>
    <property type="match status" value="1"/>
</dbReference>
<dbReference type="OMA" id="WSCECSY"/>
<evidence type="ECO:0000256" key="6">
    <source>
        <dbReference type="ARBA" id="ARBA00022692"/>
    </source>
</evidence>
<dbReference type="PROSITE" id="PS50104">
    <property type="entry name" value="TIR"/>
    <property type="match status" value="1"/>
</dbReference>
<dbReference type="InterPro" id="IPR003591">
    <property type="entry name" value="Leu-rich_rpt_typical-subtyp"/>
</dbReference>
<dbReference type="InterPro" id="IPR000157">
    <property type="entry name" value="TIR_dom"/>
</dbReference>
<evidence type="ECO:0000256" key="13">
    <source>
        <dbReference type="SAM" id="Phobius"/>
    </source>
</evidence>